<accession>X1BZC0</accession>
<dbReference type="EMBL" id="BART01010576">
    <property type="protein sequence ID" value="GAG89548.1"/>
    <property type="molecule type" value="Genomic_DNA"/>
</dbReference>
<dbReference type="AlphaFoldDB" id="X1BZC0"/>
<evidence type="ECO:0008006" key="2">
    <source>
        <dbReference type="Google" id="ProtNLM"/>
    </source>
</evidence>
<name>X1BZC0_9ZZZZ</name>
<reference evidence="1" key="1">
    <citation type="journal article" date="2014" name="Front. Microbiol.">
        <title>High frequency of phylogenetically diverse reductive dehalogenase-homologous genes in deep subseafloor sedimentary metagenomes.</title>
        <authorList>
            <person name="Kawai M."/>
            <person name="Futagami T."/>
            <person name="Toyoda A."/>
            <person name="Takaki Y."/>
            <person name="Nishi S."/>
            <person name="Hori S."/>
            <person name="Arai W."/>
            <person name="Tsubouchi T."/>
            <person name="Morono Y."/>
            <person name="Uchiyama I."/>
            <person name="Ito T."/>
            <person name="Fujiyama A."/>
            <person name="Inagaki F."/>
            <person name="Takami H."/>
        </authorList>
    </citation>
    <scope>NUCLEOTIDE SEQUENCE</scope>
    <source>
        <strain evidence="1">Expedition CK06-06</strain>
    </source>
</reference>
<organism evidence="1">
    <name type="scientific">marine sediment metagenome</name>
    <dbReference type="NCBI Taxonomy" id="412755"/>
    <lineage>
        <taxon>unclassified sequences</taxon>
        <taxon>metagenomes</taxon>
        <taxon>ecological metagenomes</taxon>
    </lineage>
</organism>
<protein>
    <recommendedName>
        <fullName evidence="2">DNA methylase N-4/N-6 domain-containing protein</fullName>
    </recommendedName>
</protein>
<evidence type="ECO:0000313" key="1">
    <source>
        <dbReference type="EMBL" id="GAG89548.1"/>
    </source>
</evidence>
<sequence length="95" mass="10736">MSGLRCPSSIHELVNNLDKIKNKNYLTHGICAMVVGDSIFRGQLVNMSEIYIKIAANSGFRLQDIASYNQRKYSKAFTPNLKQGYKQTHILVFSP</sequence>
<comment type="caution">
    <text evidence="1">The sequence shown here is derived from an EMBL/GenBank/DDBJ whole genome shotgun (WGS) entry which is preliminary data.</text>
</comment>
<gene>
    <name evidence="1" type="ORF">S01H4_22931</name>
</gene>
<proteinExistence type="predicted"/>